<dbReference type="Gene3D" id="1.10.1740.240">
    <property type="match status" value="1"/>
</dbReference>
<comment type="similarity">
    <text evidence="1">Belongs to the glycosyl hydrolase 24 family.</text>
</comment>
<accession>A0A4V1AAU0</accession>
<sequence length="116" mass="13218">MPLHSTHFTSACINFIKQWQGLSLEKYQDKKGIWVIGFGHEITADETFDSPITLMQAENLLLTDLNICEGFIHKEMPQIKDRFQQEAMMAWMLSVGITRFCTAGLWPGAISQPETL</sequence>
<dbReference type="Pfam" id="PF00959">
    <property type="entry name" value="Phage_lysozyme"/>
    <property type="match status" value="1"/>
</dbReference>
<dbReference type="KEGG" id="cars:E1B03_25035"/>
<keyword evidence="1" id="KW-0378">Hydrolase</keyword>
<dbReference type="GO" id="GO:0042742">
    <property type="term" value="P:defense response to bacterium"/>
    <property type="evidence" value="ECO:0007669"/>
    <property type="project" value="UniProtKB-KW"/>
</dbReference>
<dbReference type="EMBL" id="CP037864">
    <property type="protein sequence ID" value="QBM25520.1"/>
    <property type="molecule type" value="Genomic_DNA"/>
</dbReference>
<dbReference type="InterPro" id="IPR023346">
    <property type="entry name" value="Lysozyme-like_dom_sf"/>
</dbReference>
<keyword evidence="1" id="KW-0081">Bacteriolytic enzyme</keyword>
<evidence type="ECO:0000313" key="2">
    <source>
        <dbReference type="EMBL" id="QBM25520.1"/>
    </source>
</evidence>
<evidence type="ECO:0000313" key="3">
    <source>
        <dbReference type="Proteomes" id="UP000293850"/>
    </source>
</evidence>
<dbReference type="AlphaFoldDB" id="A0A4V1AAU0"/>
<keyword evidence="3" id="KW-1185">Reference proteome</keyword>
<dbReference type="EC" id="3.2.1.17" evidence="1"/>
<evidence type="ECO:0000256" key="1">
    <source>
        <dbReference type="RuleBase" id="RU003788"/>
    </source>
</evidence>
<dbReference type="Proteomes" id="UP000293850">
    <property type="component" value="Chromosome"/>
</dbReference>
<dbReference type="InterPro" id="IPR002196">
    <property type="entry name" value="Glyco_hydro_24"/>
</dbReference>
<dbReference type="GO" id="GO:0031640">
    <property type="term" value="P:killing of cells of another organism"/>
    <property type="evidence" value="ECO:0007669"/>
    <property type="project" value="UniProtKB-KW"/>
</dbReference>
<dbReference type="SUPFAM" id="SSF53955">
    <property type="entry name" value="Lysozyme-like"/>
    <property type="match status" value="1"/>
</dbReference>
<comment type="catalytic activity">
    <reaction evidence="1">
        <text>Hydrolysis of (1-&gt;4)-beta-linkages between N-acetylmuramic acid and N-acetyl-D-glucosamine residues in a peptidoglycan and between N-acetyl-D-glucosamine residues in chitodextrins.</text>
        <dbReference type="EC" id="3.2.1.17"/>
    </reaction>
</comment>
<organism evidence="2 3">
    <name type="scientific">Citrobacter arsenatis</name>
    <dbReference type="NCBI Taxonomy" id="2546350"/>
    <lineage>
        <taxon>Bacteria</taxon>
        <taxon>Pseudomonadati</taxon>
        <taxon>Pseudomonadota</taxon>
        <taxon>Gammaproteobacteria</taxon>
        <taxon>Enterobacterales</taxon>
        <taxon>Enterobacteriaceae</taxon>
        <taxon>Citrobacter</taxon>
    </lineage>
</organism>
<dbReference type="GO" id="GO:0009253">
    <property type="term" value="P:peptidoglycan catabolic process"/>
    <property type="evidence" value="ECO:0007669"/>
    <property type="project" value="InterPro"/>
</dbReference>
<protein>
    <recommendedName>
        <fullName evidence="1">Lysozyme</fullName>
        <ecNumber evidence="1">3.2.1.17</ecNumber>
    </recommendedName>
</protein>
<dbReference type="InterPro" id="IPR051018">
    <property type="entry name" value="Bacteriophage_GH24"/>
</dbReference>
<dbReference type="RefSeq" id="WP_133087100.1">
    <property type="nucleotide sequence ID" value="NZ_CP037864.1"/>
</dbReference>
<dbReference type="GO" id="GO:0003796">
    <property type="term" value="F:lysozyme activity"/>
    <property type="evidence" value="ECO:0007669"/>
    <property type="project" value="UniProtKB-EC"/>
</dbReference>
<dbReference type="PANTHER" id="PTHR38107:SF3">
    <property type="entry name" value="LYSOZYME RRRD-RELATED"/>
    <property type="match status" value="1"/>
</dbReference>
<name>A0A4V1AAU0_9ENTR</name>
<gene>
    <name evidence="2" type="ORF">E1B03_25035</name>
</gene>
<keyword evidence="1" id="KW-0929">Antimicrobial</keyword>
<reference evidence="2 3" key="1">
    <citation type="submission" date="2019-03" db="EMBL/GenBank/DDBJ databases">
        <title>Complete genome sequence of an arsenate-respiring bacteria, Citrobacter sp. LY-1.</title>
        <authorList>
            <person name="Wang H."/>
            <person name="Liu Y."/>
            <person name="Li Q."/>
            <person name="Huang J."/>
        </authorList>
    </citation>
    <scope>NUCLEOTIDE SEQUENCE [LARGE SCALE GENOMIC DNA]</scope>
    <source>
        <strain evidence="2 3">LY-1</strain>
    </source>
</reference>
<keyword evidence="1" id="KW-0326">Glycosidase</keyword>
<dbReference type="PANTHER" id="PTHR38107">
    <property type="match status" value="1"/>
</dbReference>
<proteinExistence type="inferred from homology"/>
<dbReference type="GO" id="GO:0016998">
    <property type="term" value="P:cell wall macromolecule catabolic process"/>
    <property type="evidence" value="ECO:0007669"/>
    <property type="project" value="InterPro"/>
</dbReference>